<reference evidence="1" key="1">
    <citation type="submission" date="2022-07" db="EMBL/GenBank/DDBJ databases">
        <title>Phylogenomic reconstructions and comparative analyses of Kickxellomycotina fungi.</title>
        <authorList>
            <person name="Reynolds N.K."/>
            <person name="Stajich J.E."/>
            <person name="Barry K."/>
            <person name="Grigoriev I.V."/>
            <person name="Crous P."/>
            <person name="Smith M.E."/>
        </authorList>
    </citation>
    <scope>NUCLEOTIDE SEQUENCE</scope>
    <source>
        <strain evidence="1">CBS 190363</strain>
    </source>
</reference>
<accession>A0ACC1M7I0</accession>
<evidence type="ECO:0000313" key="2">
    <source>
        <dbReference type="Proteomes" id="UP001139981"/>
    </source>
</evidence>
<dbReference type="Proteomes" id="UP001139981">
    <property type="component" value="Unassembled WGS sequence"/>
</dbReference>
<gene>
    <name evidence="1" type="ORF">IWW38_001253</name>
</gene>
<protein>
    <submittedName>
        <fullName evidence="1">Uncharacterized protein</fullName>
    </submittedName>
</protein>
<sequence>MAESIPLIQDAVSGGSSLYVVVGTLLVVLVGALVWFLLNQQSAAISSQSIALASGNSLHGLSSAQKKRNNAIVVVGPVGAGKTALWTLLRYPDSTDQPQTQTSMSVNAAEVHINESNAYLVDIPGHQKYRLDRDSYLPMARGIIFVVDSARVAETIRPTAELIYDVLANNKVQTNETPLLLLCNKQDEPMALANVRIKALLEDEIDKLRASRQAGLDSLRDAHVAASGTGSATAGGGDDDDAAADERISDFLGYDGKKFSFEDLPNPIQINESSLVLGHDTSGLEHIERWIADTLHS</sequence>
<organism evidence="1 2">
    <name type="scientific">Coemansia aciculifera</name>
    <dbReference type="NCBI Taxonomy" id="417176"/>
    <lineage>
        <taxon>Eukaryota</taxon>
        <taxon>Fungi</taxon>
        <taxon>Fungi incertae sedis</taxon>
        <taxon>Zoopagomycota</taxon>
        <taxon>Kickxellomycotina</taxon>
        <taxon>Kickxellomycetes</taxon>
        <taxon>Kickxellales</taxon>
        <taxon>Kickxellaceae</taxon>
        <taxon>Coemansia</taxon>
    </lineage>
</organism>
<evidence type="ECO:0000313" key="1">
    <source>
        <dbReference type="EMBL" id="KAJ2898745.1"/>
    </source>
</evidence>
<dbReference type="EMBL" id="JANBVB010000049">
    <property type="protein sequence ID" value="KAJ2898745.1"/>
    <property type="molecule type" value="Genomic_DNA"/>
</dbReference>
<name>A0ACC1M7I0_9FUNG</name>
<proteinExistence type="predicted"/>
<keyword evidence="2" id="KW-1185">Reference proteome</keyword>
<comment type="caution">
    <text evidence="1">The sequence shown here is derived from an EMBL/GenBank/DDBJ whole genome shotgun (WGS) entry which is preliminary data.</text>
</comment>